<dbReference type="Pfam" id="PF02782">
    <property type="entry name" value="FGGY_C"/>
    <property type="match status" value="1"/>
</dbReference>
<dbReference type="InterPro" id="IPR005929">
    <property type="entry name" value="Ribulokinase"/>
</dbReference>
<dbReference type="PIRSF" id="PIRSF000538">
    <property type="entry name" value="GlpK"/>
    <property type="match status" value="1"/>
</dbReference>
<dbReference type="PANTHER" id="PTHR43435">
    <property type="entry name" value="RIBULOKINASE"/>
    <property type="match status" value="1"/>
</dbReference>
<dbReference type="InterPro" id="IPR000577">
    <property type="entry name" value="Carb_kinase_FGGY"/>
</dbReference>
<evidence type="ECO:0000259" key="8">
    <source>
        <dbReference type="Pfam" id="PF00370"/>
    </source>
</evidence>
<organism evidence="10 11">
    <name type="scientific">Anaerotruncus colihominis</name>
    <dbReference type="NCBI Taxonomy" id="169435"/>
    <lineage>
        <taxon>Bacteria</taxon>
        <taxon>Bacillati</taxon>
        <taxon>Bacillota</taxon>
        <taxon>Clostridia</taxon>
        <taxon>Eubacteriales</taxon>
        <taxon>Oscillospiraceae</taxon>
        <taxon>Anaerotruncus</taxon>
    </lineage>
</organism>
<keyword evidence="5" id="KW-0054">Arabinose catabolism</keyword>
<dbReference type="InterPro" id="IPR018485">
    <property type="entry name" value="FGGY_C"/>
</dbReference>
<evidence type="ECO:0000256" key="5">
    <source>
        <dbReference type="ARBA" id="ARBA00022935"/>
    </source>
</evidence>
<sequence length="555" mass="60435">MKNRVSSYGGYTAIGLDFGTREARAQLRGLDGKLLGEAVFSYPHGVMSDRLPDGTTLRPGDALQHPQDYIDALHTLIPALLQSGDPNRVVGVGVDFTQCTMMPVGEDGAPLCQTEQFANQPMAYAKLWRHHSAQPQADRMTQVAQQRGEMFLAYCGESVYAESMFPKILETFKRAPKLYQAADAFVELADWIPWYLTGERRRSRSIAGCAALWDPTAEYPSFDYLESVAPGFGSALDKLRGPLVAVGRSIGGLLPERAAQLGLPAGIPVAAGLGDCQAAFLGVGLYQPGVLLSVMGTSSCDMVIHSERIAIPGMYGISSDSMIPGYYGYEAGQATMGDLFRWFSEQWVPKEIEDAAKVRGETVFDFLNHRIAARQPAAGGLLALDWWCGNRTVLLDTDLSGLLVGMTMNTTCEDVYQALMQSLAFGKRRIVEQFQNYGIPVARMRVTGGVAEKNPVLMQVFADVLKMPVEVSDEANGSCNGSCIYGALAGSGFPNMELAAAAMGGGVSRVYYPTPDRGRMYDRLYELYCQLHDAFGTETSIMKQLKTMQAEEGKK</sequence>
<keyword evidence="6" id="KW-0119">Carbohydrate metabolism</keyword>
<dbReference type="Gene3D" id="3.30.420.40">
    <property type="match status" value="2"/>
</dbReference>
<dbReference type="CDD" id="cd07781">
    <property type="entry name" value="ASKHA_NBD_FGGY_L-RBK"/>
    <property type="match status" value="1"/>
</dbReference>
<dbReference type="InterPro" id="IPR043129">
    <property type="entry name" value="ATPase_NBD"/>
</dbReference>
<accession>A0A3E3IHV4</accession>
<name>A0A3E3IHV4_9FIRM</name>
<dbReference type="AlphaFoldDB" id="A0A3E3IHV4"/>
<evidence type="ECO:0000256" key="4">
    <source>
        <dbReference type="ARBA" id="ARBA00022840"/>
    </source>
</evidence>
<dbReference type="RefSeq" id="WP_117546701.1">
    <property type="nucleotide sequence ID" value="NZ_QVME01000007.1"/>
</dbReference>
<dbReference type="GO" id="GO:0005524">
    <property type="term" value="F:ATP binding"/>
    <property type="evidence" value="ECO:0007669"/>
    <property type="project" value="UniProtKB-KW"/>
</dbReference>
<feature type="domain" description="Carbohydrate kinase FGGY N-terminal" evidence="8">
    <location>
        <begin position="13"/>
        <end position="282"/>
    </location>
</feature>
<keyword evidence="3 7" id="KW-0418">Kinase</keyword>
<evidence type="ECO:0000259" key="9">
    <source>
        <dbReference type="Pfam" id="PF02782"/>
    </source>
</evidence>
<dbReference type="Proteomes" id="UP000260828">
    <property type="component" value="Unassembled WGS sequence"/>
</dbReference>
<dbReference type="PANTHER" id="PTHR43435:SF4">
    <property type="entry name" value="FGGY CARBOHYDRATE KINASE DOMAIN-CONTAINING PROTEIN"/>
    <property type="match status" value="1"/>
</dbReference>
<dbReference type="EMBL" id="QVME01000007">
    <property type="protein sequence ID" value="RGE66627.1"/>
    <property type="molecule type" value="Genomic_DNA"/>
</dbReference>
<evidence type="ECO:0000256" key="3">
    <source>
        <dbReference type="ARBA" id="ARBA00022777"/>
    </source>
</evidence>
<comment type="caution">
    <text evidence="10">The sequence shown here is derived from an EMBL/GenBank/DDBJ whole genome shotgun (WGS) entry which is preliminary data.</text>
</comment>
<feature type="domain" description="Carbohydrate kinase FGGY C-terminal" evidence="9">
    <location>
        <begin position="293"/>
        <end position="489"/>
    </location>
</feature>
<comment type="similarity">
    <text evidence="7">Belongs to the FGGY kinase family.</text>
</comment>
<proteinExistence type="inferred from homology"/>
<keyword evidence="2" id="KW-0547">Nucleotide-binding</keyword>
<gene>
    <name evidence="10" type="ORF">DXC40_12685</name>
</gene>
<evidence type="ECO:0000256" key="2">
    <source>
        <dbReference type="ARBA" id="ARBA00022741"/>
    </source>
</evidence>
<protein>
    <submittedName>
        <fullName evidence="10">Ribulokinase</fullName>
        <ecNumber evidence="10">2.7.1.16</ecNumber>
    </submittedName>
</protein>
<dbReference type="PROSITE" id="PS00445">
    <property type="entry name" value="FGGY_KINASES_2"/>
    <property type="match status" value="1"/>
</dbReference>
<evidence type="ECO:0000313" key="10">
    <source>
        <dbReference type="EMBL" id="RGE66627.1"/>
    </source>
</evidence>
<evidence type="ECO:0000313" key="11">
    <source>
        <dbReference type="Proteomes" id="UP000260828"/>
    </source>
</evidence>
<dbReference type="Pfam" id="PF00370">
    <property type="entry name" value="FGGY_N"/>
    <property type="match status" value="1"/>
</dbReference>
<reference evidence="10 11" key="1">
    <citation type="submission" date="2018-08" db="EMBL/GenBank/DDBJ databases">
        <title>A genome reference for cultivated species of the human gut microbiota.</title>
        <authorList>
            <person name="Zou Y."/>
            <person name="Xue W."/>
            <person name="Luo G."/>
        </authorList>
    </citation>
    <scope>NUCLEOTIDE SEQUENCE [LARGE SCALE GENOMIC DNA]</scope>
    <source>
        <strain evidence="10 11">TF05-12AC</strain>
    </source>
</reference>
<evidence type="ECO:0000256" key="1">
    <source>
        <dbReference type="ARBA" id="ARBA00022679"/>
    </source>
</evidence>
<dbReference type="SUPFAM" id="SSF53067">
    <property type="entry name" value="Actin-like ATPase domain"/>
    <property type="match status" value="2"/>
</dbReference>
<evidence type="ECO:0000256" key="7">
    <source>
        <dbReference type="RuleBase" id="RU003733"/>
    </source>
</evidence>
<dbReference type="EC" id="2.7.1.16" evidence="10"/>
<dbReference type="InterPro" id="IPR018484">
    <property type="entry name" value="FGGY_N"/>
</dbReference>
<dbReference type="GO" id="GO:0008741">
    <property type="term" value="F:ribulokinase activity"/>
    <property type="evidence" value="ECO:0007669"/>
    <property type="project" value="UniProtKB-EC"/>
</dbReference>
<dbReference type="GO" id="GO:0019569">
    <property type="term" value="P:L-arabinose catabolic process to D-xylulose 5-phosphate"/>
    <property type="evidence" value="ECO:0007669"/>
    <property type="project" value="InterPro"/>
</dbReference>
<evidence type="ECO:0000256" key="6">
    <source>
        <dbReference type="ARBA" id="ARBA00023277"/>
    </source>
</evidence>
<keyword evidence="4" id="KW-0067">ATP-binding</keyword>
<dbReference type="InterPro" id="IPR018483">
    <property type="entry name" value="Carb_kinase_FGGY_CS"/>
</dbReference>
<dbReference type="GO" id="GO:0005737">
    <property type="term" value="C:cytoplasm"/>
    <property type="evidence" value="ECO:0007669"/>
    <property type="project" value="TreeGrafter"/>
</dbReference>
<dbReference type="GO" id="GO:0019150">
    <property type="term" value="F:D-ribulokinase activity"/>
    <property type="evidence" value="ECO:0007669"/>
    <property type="project" value="TreeGrafter"/>
</dbReference>
<dbReference type="NCBIfam" id="NF003154">
    <property type="entry name" value="PRK04123.1"/>
    <property type="match status" value="1"/>
</dbReference>
<keyword evidence="1 7" id="KW-0808">Transferase</keyword>